<dbReference type="Pfam" id="PF02845">
    <property type="entry name" value="CUE"/>
    <property type="match status" value="1"/>
</dbReference>
<evidence type="ECO:0000256" key="2">
    <source>
        <dbReference type="ARBA" id="ARBA00009278"/>
    </source>
</evidence>
<accession>A0A6J8ASC9</accession>
<evidence type="ECO:0000259" key="10">
    <source>
        <dbReference type="PROSITE" id="PS51140"/>
    </source>
</evidence>
<evidence type="ECO:0000256" key="3">
    <source>
        <dbReference type="ARBA" id="ARBA00022490"/>
    </source>
</evidence>
<evidence type="ECO:0000256" key="4">
    <source>
        <dbReference type="ARBA" id="ARBA00022588"/>
    </source>
</evidence>
<comment type="subcellular location">
    <subcellularLocation>
        <location evidence="1">Cytoplasm</location>
    </subcellularLocation>
</comment>
<dbReference type="SMART" id="SM00239">
    <property type="entry name" value="C2"/>
    <property type="match status" value="1"/>
</dbReference>
<dbReference type="FunFam" id="1.10.8.10:FF:000036">
    <property type="entry name" value="Toll-interacting protein-like Protein"/>
    <property type="match status" value="1"/>
</dbReference>
<dbReference type="GO" id="GO:0045087">
    <property type="term" value="P:innate immune response"/>
    <property type="evidence" value="ECO:0007669"/>
    <property type="project" value="UniProtKB-KW"/>
</dbReference>
<dbReference type="PANTHER" id="PTHR16461:SF5">
    <property type="entry name" value="TOLL-INTERACTING PROTEIN"/>
    <property type="match status" value="1"/>
</dbReference>
<keyword evidence="7" id="KW-0072">Autophagy</keyword>
<dbReference type="PROSITE" id="PS51140">
    <property type="entry name" value="CUE"/>
    <property type="match status" value="1"/>
</dbReference>
<dbReference type="GO" id="GO:0031624">
    <property type="term" value="F:ubiquitin conjugating enzyme binding"/>
    <property type="evidence" value="ECO:0007669"/>
    <property type="project" value="TreeGrafter"/>
</dbReference>
<evidence type="ECO:0000313" key="11">
    <source>
        <dbReference type="EMBL" id="CAC5372958.1"/>
    </source>
</evidence>
<keyword evidence="3" id="KW-0963">Cytoplasm</keyword>
<evidence type="ECO:0000256" key="7">
    <source>
        <dbReference type="ARBA" id="ARBA00023006"/>
    </source>
</evidence>
<dbReference type="AlphaFoldDB" id="A0A6J8ASC9"/>
<dbReference type="InterPro" id="IPR035892">
    <property type="entry name" value="C2_domain_sf"/>
</dbReference>
<dbReference type="PANTHER" id="PTHR16461">
    <property type="entry name" value="TOLL-INTERACTING PROTEIN"/>
    <property type="match status" value="1"/>
</dbReference>
<comment type="similarity">
    <text evidence="2">Belongs to the tollip family.</text>
</comment>
<dbReference type="InterPro" id="IPR000008">
    <property type="entry name" value="C2_dom"/>
</dbReference>
<dbReference type="InterPro" id="IPR037301">
    <property type="entry name" value="Tollip_C2"/>
</dbReference>
<organism evidence="11 12">
    <name type="scientific">Mytilus coruscus</name>
    <name type="common">Sea mussel</name>
    <dbReference type="NCBI Taxonomy" id="42192"/>
    <lineage>
        <taxon>Eukaryota</taxon>
        <taxon>Metazoa</taxon>
        <taxon>Spiralia</taxon>
        <taxon>Lophotrochozoa</taxon>
        <taxon>Mollusca</taxon>
        <taxon>Bivalvia</taxon>
        <taxon>Autobranchia</taxon>
        <taxon>Pteriomorphia</taxon>
        <taxon>Mytilida</taxon>
        <taxon>Mytiloidea</taxon>
        <taxon>Mytilidae</taxon>
        <taxon>Mytilinae</taxon>
        <taxon>Mytilus</taxon>
    </lineage>
</organism>
<keyword evidence="4" id="KW-0399">Innate immunity</keyword>
<reference evidence="11 12" key="1">
    <citation type="submission" date="2020-06" db="EMBL/GenBank/DDBJ databases">
        <authorList>
            <person name="Li R."/>
            <person name="Bekaert M."/>
        </authorList>
    </citation>
    <scope>NUCLEOTIDE SEQUENCE [LARGE SCALE GENOMIC DNA]</scope>
    <source>
        <strain evidence="12">wild</strain>
    </source>
</reference>
<dbReference type="CDD" id="cd14363">
    <property type="entry name" value="CUE_TOLIP"/>
    <property type="match status" value="1"/>
</dbReference>
<dbReference type="Proteomes" id="UP000507470">
    <property type="component" value="Unassembled WGS sequence"/>
</dbReference>
<dbReference type="Gene3D" id="1.10.8.10">
    <property type="entry name" value="DNA helicase RuvA subunit, C-terminal domain"/>
    <property type="match status" value="1"/>
</dbReference>
<dbReference type="InterPro" id="IPR009060">
    <property type="entry name" value="UBA-like_sf"/>
</dbReference>
<dbReference type="SUPFAM" id="SSF49562">
    <property type="entry name" value="C2 domain (Calcium/lipid-binding domain, CaLB)"/>
    <property type="match status" value="1"/>
</dbReference>
<gene>
    <name evidence="11" type="ORF">MCOR_10883</name>
</gene>
<dbReference type="InterPro" id="IPR003892">
    <property type="entry name" value="CUE"/>
</dbReference>
<dbReference type="GO" id="GO:0006914">
    <property type="term" value="P:autophagy"/>
    <property type="evidence" value="ECO:0007669"/>
    <property type="project" value="UniProtKB-KW"/>
</dbReference>
<dbReference type="SUPFAM" id="SSF46934">
    <property type="entry name" value="UBA-like"/>
    <property type="match status" value="1"/>
</dbReference>
<dbReference type="Gene3D" id="2.60.40.150">
    <property type="entry name" value="C2 domain"/>
    <property type="match status" value="1"/>
</dbReference>
<sequence length="285" mass="32292">MASTNDNTSATRRNQVMVGELPEDFLRVPVDVAQAQVIADERVARLVQAQQQGGFVAIPANTVGRLTITVAQAKLNKNYGLTKMDPYVRMRIGHSVFETPTDYNGAKNPRWNRNVNVYLPHGVDSMYLEIFDERQLTMDERIAWAYITIPQSTFNGDTADDWFPLSGKQGDEKEGMINLVMTMTKVEQQPVIYPQQSVQVIPSSYPPQLGTGYPPQLVYQMPCQPQQLQQQQQQQPQRPLFTDEDLTQIKELFPNMEEEVIKSVLEANRGNKESTINALLQMNSD</sequence>
<feature type="domain" description="C2" evidence="9">
    <location>
        <begin position="47"/>
        <end position="163"/>
    </location>
</feature>
<protein>
    <submittedName>
        <fullName evidence="11">TOLLIP</fullName>
    </submittedName>
</protein>
<dbReference type="SMART" id="SM00546">
    <property type="entry name" value="CUE"/>
    <property type="match status" value="1"/>
</dbReference>
<dbReference type="FunFam" id="2.60.40.150:FF:000055">
    <property type="entry name" value="Toll-interacting protein-like Protein"/>
    <property type="match status" value="1"/>
</dbReference>
<dbReference type="CDD" id="cd04016">
    <property type="entry name" value="C2_Tollip"/>
    <property type="match status" value="1"/>
</dbReference>
<dbReference type="EMBL" id="CACVKT020001876">
    <property type="protein sequence ID" value="CAC5372958.1"/>
    <property type="molecule type" value="Genomic_DNA"/>
</dbReference>
<keyword evidence="6" id="KW-0391">Immunity</keyword>
<keyword evidence="5" id="KW-0677">Repeat</keyword>
<dbReference type="GO" id="GO:0005737">
    <property type="term" value="C:cytoplasm"/>
    <property type="evidence" value="ECO:0007669"/>
    <property type="project" value="UniProtKB-SubCell"/>
</dbReference>
<dbReference type="PROSITE" id="PS50004">
    <property type="entry name" value="C2"/>
    <property type="match status" value="1"/>
</dbReference>
<name>A0A6J8ASC9_MYTCO</name>
<keyword evidence="8" id="KW-0395">Inflammatory response</keyword>
<evidence type="ECO:0000313" key="12">
    <source>
        <dbReference type="Proteomes" id="UP000507470"/>
    </source>
</evidence>
<proteinExistence type="inferred from homology"/>
<dbReference type="OrthoDB" id="9942608at2759"/>
<evidence type="ECO:0000256" key="8">
    <source>
        <dbReference type="ARBA" id="ARBA00023198"/>
    </source>
</evidence>
<feature type="domain" description="CUE" evidence="10">
    <location>
        <begin position="241"/>
        <end position="284"/>
    </location>
</feature>
<evidence type="ECO:0000259" key="9">
    <source>
        <dbReference type="PROSITE" id="PS50004"/>
    </source>
</evidence>
<keyword evidence="12" id="KW-1185">Reference proteome</keyword>
<evidence type="ECO:0000256" key="5">
    <source>
        <dbReference type="ARBA" id="ARBA00022737"/>
    </source>
</evidence>
<dbReference type="Pfam" id="PF00168">
    <property type="entry name" value="C2"/>
    <property type="match status" value="1"/>
</dbReference>
<dbReference type="GO" id="GO:0006511">
    <property type="term" value="P:ubiquitin-dependent protein catabolic process"/>
    <property type="evidence" value="ECO:0007669"/>
    <property type="project" value="TreeGrafter"/>
</dbReference>
<dbReference type="GO" id="GO:0043130">
    <property type="term" value="F:ubiquitin binding"/>
    <property type="evidence" value="ECO:0007669"/>
    <property type="project" value="InterPro"/>
</dbReference>
<evidence type="ECO:0000256" key="1">
    <source>
        <dbReference type="ARBA" id="ARBA00004496"/>
    </source>
</evidence>
<dbReference type="InterPro" id="IPR041799">
    <property type="entry name" value="TOLIP_CUE"/>
</dbReference>
<evidence type="ECO:0000256" key="6">
    <source>
        <dbReference type="ARBA" id="ARBA00022859"/>
    </source>
</evidence>